<dbReference type="EMBL" id="SLYB01000060">
    <property type="protein sequence ID" value="TCP88038.1"/>
    <property type="molecule type" value="Genomic_DNA"/>
</dbReference>
<keyword evidence="2" id="KW-1185">Reference proteome</keyword>
<name>A0A4R2SU58_9PAST</name>
<protein>
    <submittedName>
        <fullName evidence="1">Uncharacterized protein</fullName>
    </submittedName>
</protein>
<dbReference type="AlphaFoldDB" id="A0A4R2SU58"/>
<evidence type="ECO:0000313" key="1">
    <source>
        <dbReference type="EMBL" id="TCP88038.1"/>
    </source>
</evidence>
<comment type="caution">
    <text evidence="1">The sequence shown here is derived from an EMBL/GenBank/DDBJ whole genome shotgun (WGS) entry which is preliminary data.</text>
</comment>
<sequence length="133" mass="15930">MHPRMHRPSLRWETHGALVLRIPHESKAGKWTEVDLGIHWPACENQNYVLQNFLNDYLSSSNPAEFERYFHKEKTLWSDYANRFFYRFSLFPDRGYNEKKTEAKIQAWLANNPEVITQENEAFLSFFSNFPKN</sequence>
<gene>
    <name evidence="1" type="ORF">EDC44_1602</name>
</gene>
<proteinExistence type="predicted"/>
<evidence type="ECO:0000313" key="2">
    <source>
        <dbReference type="Proteomes" id="UP000295763"/>
    </source>
</evidence>
<accession>A0A4R2SU58</accession>
<dbReference type="Proteomes" id="UP000295763">
    <property type="component" value="Unassembled WGS sequence"/>
</dbReference>
<organism evidence="1 2">
    <name type="scientific">Cricetibacter osteomyelitidis</name>
    <dbReference type="NCBI Taxonomy" id="1521931"/>
    <lineage>
        <taxon>Bacteria</taxon>
        <taxon>Pseudomonadati</taxon>
        <taxon>Pseudomonadota</taxon>
        <taxon>Gammaproteobacteria</taxon>
        <taxon>Pasteurellales</taxon>
        <taxon>Pasteurellaceae</taxon>
        <taxon>Cricetibacter</taxon>
    </lineage>
</organism>
<reference evidence="1 2" key="1">
    <citation type="submission" date="2019-03" db="EMBL/GenBank/DDBJ databases">
        <title>Genomic Encyclopedia of Type Strains, Phase IV (KMG-IV): sequencing the most valuable type-strain genomes for metagenomic binning, comparative biology and taxonomic classification.</title>
        <authorList>
            <person name="Goeker M."/>
        </authorList>
    </citation>
    <scope>NUCLEOTIDE SEQUENCE [LARGE SCALE GENOMIC DNA]</scope>
    <source>
        <strain evidence="1 2">DSM 28404</strain>
    </source>
</reference>